<name>A0ABC9FF05_9POAL</name>
<sequence length="139" mass="14630">MPSSAAATPRSSLEAMLEAIRRRDVPAEDATTPFLAPLPARPRCRGRPPALIRRRPRPPGLFTNLGNGGGLGAGTVPVDEKAGAATGGAATVSTDRAAAGVDDPKPQSSEPPCVRAEGRREMAGTVPVLEHRGRWWRCF</sequence>
<evidence type="ECO:0000313" key="4">
    <source>
        <dbReference type="Proteomes" id="UP001497457"/>
    </source>
</evidence>
<dbReference type="EMBL" id="OZ075115">
    <property type="protein sequence ID" value="CAL5063785.1"/>
    <property type="molecule type" value="Genomic_DNA"/>
</dbReference>
<protein>
    <submittedName>
        <fullName evidence="3">Uncharacterized protein</fullName>
    </submittedName>
</protein>
<dbReference type="AlphaFoldDB" id="A0ABC9FF05"/>
<keyword evidence="4" id="KW-1185">Reference proteome</keyword>
<evidence type="ECO:0000256" key="1">
    <source>
        <dbReference type="SAM" id="MobiDB-lite"/>
    </source>
</evidence>
<reference evidence="3 4" key="1">
    <citation type="submission" date="2024-10" db="EMBL/GenBank/DDBJ databases">
        <authorList>
            <person name="Ryan C."/>
        </authorList>
    </citation>
    <scope>NUCLEOTIDE SEQUENCE [LARGE SCALE GENOMIC DNA]</scope>
</reference>
<proteinExistence type="predicted"/>
<evidence type="ECO:0000313" key="3">
    <source>
        <dbReference type="EMBL" id="CAL5073701.1"/>
    </source>
</evidence>
<dbReference type="Proteomes" id="UP001497457">
    <property type="component" value="Chromosome 6rd"/>
</dbReference>
<gene>
    <name evidence="3" type="ORF">URODEC1_LOCUS104768</name>
    <name evidence="2" type="ORF">URODEC1_LOCUS99083</name>
</gene>
<feature type="compositionally biased region" description="Basic residues" evidence="1">
    <location>
        <begin position="42"/>
        <end position="57"/>
    </location>
</feature>
<organism evidence="3 4">
    <name type="scientific">Urochloa decumbens</name>
    <dbReference type="NCBI Taxonomy" id="240449"/>
    <lineage>
        <taxon>Eukaryota</taxon>
        <taxon>Viridiplantae</taxon>
        <taxon>Streptophyta</taxon>
        <taxon>Embryophyta</taxon>
        <taxon>Tracheophyta</taxon>
        <taxon>Spermatophyta</taxon>
        <taxon>Magnoliopsida</taxon>
        <taxon>Liliopsida</taxon>
        <taxon>Poales</taxon>
        <taxon>Poaceae</taxon>
        <taxon>PACMAD clade</taxon>
        <taxon>Panicoideae</taxon>
        <taxon>Panicodae</taxon>
        <taxon>Paniceae</taxon>
        <taxon>Melinidinae</taxon>
        <taxon>Urochloa</taxon>
    </lineage>
</organism>
<feature type="region of interest" description="Disordered" evidence="1">
    <location>
        <begin position="28"/>
        <end position="119"/>
    </location>
</feature>
<accession>A0ABC9FF05</accession>
<evidence type="ECO:0000313" key="2">
    <source>
        <dbReference type="EMBL" id="CAL5063785.1"/>
    </source>
</evidence>
<dbReference type="Proteomes" id="UP001497457">
    <property type="component" value="Chromosome 5rd"/>
</dbReference>
<dbReference type="EMBL" id="OZ075116">
    <property type="protein sequence ID" value="CAL5073701.1"/>
    <property type="molecule type" value="Genomic_DNA"/>
</dbReference>